<dbReference type="KEGG" id="sapo:SAPIO_CDS4942"/>
<dbReference type="VEuPathDB" id="FungiDB:SAPIO_CDS4942"/>
<dbReference type="HOGENOM" id="CLU_031555_3_1_1"/>
<evidence type="ECO:0008006" key="4">
    <source>
        <dbReference type="Google" id="ProtNLM"/>
    </source>
</evidence>
<accession>A0A084G7D6</accession>
<reference evidence="2 3" key="1">
    <citation type="journal article" date="2014" name="Genome Announc.">
        <title>Draft genome sequence of the pathogenic fungus Scedosporium apiospermum.</title>
        <authorList>
            <person name="Vandeputte P."/>
            <person name="Ghamrawi S."/>
            <person name="Rechenmann M."/>
            <person name="Iltis A."/>
            <person name="Giraud S."/>
            <person name="Fleury M."/>
            <person name="Thornton C."/>
            <person name="Delhaes L."/>
            <person name="Meyer W."/>
            <person name="Papon N."/>
            <person name="Bouchara J.P."/>
        </authorList>
    </citation>
    <scope>NUCLEOTIDE SEQUENCE [LARGE SCALE GENOMIC DNA]</scope>
    <source>
        <strain evidence="2 3">IHEM 14462</strain>
    </source>
</reference>
<evidence type="ECO:0000313" key="3">
    <source>
        <dbReference type="Proteomes" id="UP000028545"/>
    </source>
</evidence>
<dbReference type="AlphaFoldDB" id="A0A084G7D6"/>
<comment type="caution">
    <text evidence="2">The sequence shown here is derived from an EMBL/GenBank/DDBJ whole genome shotgun (WGS) entry which is preliminary data.</text>
</comment>
<sequence length="361" mass="39816">MAPASHVDIDPDGDVLAILLRPVEPFAPWPSDAEDESSAPVANDEASNNGESQESTAHDKRTLRLSSKHLMLACPRLKAMFTGQWEEVTKIHSDGLQHWDLGDNLDPDAFVIVMNIIHGRNRSVPQKVDLEMLAKICVIIDDLECHEATELFSRVWLMAFGGKTPSTYCRDLILRIFVASVLREPDIFLITTRTAMLSSAQEIRSLGLPIRLDIVERMEGGRKRMLRDTIRSLHGVADTLCGVKPRCSYECDAILYGMLIKQMRDIGLPRPGEAIPDQGFAMESLVRSICQFKDPTWFSQMDVAHQFQAEPEPPKSSPFGSFGSFGSAPLVSQPASPSPSIFVPPASSPLASKPPLKAPTE</sequence>
<name>A0A084G7D6_PSEDA</name>
<protein>
    <recommendedName>
        <fullName evidence="4">BTB domain-containing protein</fullName>
    </recommendedName>
</protein>
<dbReference type="EMBL" id="JOWA01000095">
    <property type="protein sequence ID" value="KEZ43248.1"/>
    <property type="molecule type" value="Genomic_DNA"/>
</dbReference>
<dbReference type="Proteomes" id="UP000028545">
    <property type="component" value="Unassembled WGS sequence"/>
</dbReference>
<feature type="region of interest" description="Disordered" evidence="1">
    <location>
        <begin position="330"/>
        <end position="361"/>
    </location>
</feature>
<organism evidence="2 3">
    <name type="scientific">Pseudallescheria apiosperma</name>
    <name type="common">Scedosporium apiospermum</name>
    <dbReference type="NCBI Taxonomy" id="563466"/>
    <lineage>
        <taxon>Eukaryota</taxon>
        <taxon>Fungi</taxon>
        <taxon>Dikarya</taxon>
        <taxon>Ascomycota</taxon>
        <taxon>Pezizomycotina</taxon>
        <taxon>Sordariomycetes</taxon>
        <taxon>Hypocreomycetidae</taxon>
        <taxon>Microascales</taxon>
        <taxon>Microascaceae</taxon>
        <taxon>Scedosporium</taxon>
    </lineage>
</organism>
<evidence type="ECO:0000256" key="1">
    <source>
        <dbReference type="SAM" id="MobiDB-lite"/>
    </source>
</evidence>
<dbReference type="OrthoDB" id="5326346at2759"/>
<keyword evidence="3" id="KW-1185">Reference proteome</keyword>
<evidence type="ECO:0000313" key="2">
    <source>
        <dbReference type="EMBL" id="KEZ43248.1"/>
    </source>
</evidence>
<proteinExistence type="predicted"/>
<dbReference type="GeneID" id="27724014"/>
<dbReference type="RefSeq" id="XP_016643047.1">
    <property type="nucleotide sequence ID" value="XM_016787372.1"/>
</dbReference>
<dbReference type="OMA" id="GCNEACR"/>
<gene>
    <name evidence="2" type="ORF">SAPIO_CDS4942</name>
</gene>
<feature type="compositionally biased region" description="Polar residues" evidence="1">
    <location>
        <begin position="45"/>
        <end position="55"/>
    </location>
</feature>
<feature type="region of interest" description="Disordered" evidence="1">
    <location>
        <begin position="27"/>
        <end position="60"/>
    </location>
</feature>
<feature type="compositionally biased region" description="Low complexity" evidence="1">
    <location>
        <begin position="344"/>
        <end position="361"/>
    </location>
</feature>